<feature type="signal peptide" evidence="1">
    <location>
        <begin position="1"/>
        <end position="26"/>
    </location>
</feature>
<dbReference type="AlphaFoldDB" id="A0A8J7HR35"/>
<dbReference type="Pfam" id="PF09912">
    <property type="entry name" value="DUF2141"/>
    <property type="match status" value="1"/>
</dbReference>
<evidence type="ECO:0000313" key="2">
    <source>
        <dbReference type="EMBL" id="MBH8564117.1"/>
    </source>
</evidence>
<proteinExistence type="predicted"/>
<dbReference type="EMBL" id="JAECZC010000035">
    <property type="protein sequence ID" value="MBH8564117.1"/>
    <property type="molecule type" value="Genomic_DNA"/>
</dbReference>
<dbReference type="RefSeq" id="WP_198125975.1">
    <property type="nucleotide sequence ID" value="NZ_JAECZC010000035.1"/>
</dbReference>
<sequence>MLKSSQFRFFLISSLVNLNFAIPVNAQPTAKLTVVVKGIHHQKGQVCLRVYSGEEGFPFSDTSEVQSGCVKITGSSITKNFQGLKPGTYAVAVVDDQNGDYKLNSNFLGIPQEGFGVSKNPTISARTGAPKFQQASFPLKKDTKINIVIKYSLDP</sequence>
<keyword evidence="1" id="KW-0732">Signal</keyword>
<gene>
    <name evidence="2" type="ORF">I8748_18320</name>
</gene>
<feature type="chain" id="PRO_5035155382" evidence="1">
    <location>
        <begin position="27"/>
        <end position="155"/>
    </location>
</feature>
<reference evidence="2 3" key="1">
    <citation type="journal article" date="2021" name="Int. J. Syst. Evol. Microbiol.">
        <title>Amazonocrinis nigriterrae gen. nov., sp. nov., Atlanticothrix silvestris gen. nov., sp. nov. and Dendronalium phyllosphericum gen. nov., sp. nov., nostocacean cyanobacteria from Brazilian environments.</title>
        <authorList>
            <person name="Alvarenga D.O."/>
            <person name="Andreote A.P.D."/>
            <person name="Branco L.H.Z."/>
            <person name="Delbaje E."/>
            <person name="Cruz R.B."/>
            <person name="Varani A.M."/>
            <person name="Fiore M.F."/>
        </authorList>
    </citation>
    <scope>NUCLEOTIDE SEQUENCE [LARGE SCALE GENOMIC DNA]</scope>
    <source>
        <strain evidence="2 3">CENA67</strain>
    </source>
</reference>
<protein>
    <submittedName>
        <fullName evidence="2">DUF2141 domain-containing protein</fullName>
    </submittedName>
</protein>
<dbReference type="InterPro" id="IPR018673">
    <property type="entry name" value="DUF2141"/>
</dbReference>
<keyword evidence="3" id="KW-1185">Reference proteome</keyword>
<evidence type="ECO:0000256" key="1">
    <source>
        <dbReference type="SAM" id="SignalP"/>
    </source>
</evidence>
<organism evidence="2 3">
    <name type="scientific">Amazonocrinis nigriterrae CENA67</name>
    <dbReference type="NCBI Taxonomy" id="2794033"/>
    <lineage>
        <taxon>Bacteria</taxon>
        <taxon>Bacillati</taxon>
        <taxon>Cyanobacteriota</taxon>
        <taxon>Cyanophyceae</taxon>
        <taxon>Nostocales</taxon>
        <taxon>Nostocaceae</taxon>
        <taxon>Amazonocrinis</taxon>
        <taxon>Amazonocrinis nigriterrae</taxon>
    </lineage>
</organism>
<evidence type="ECO:0000313" key="3">
    <source>
        <dbReference type="Proteomes" id="UP000632766"/>
    </source>
</evidence>
<dbReference type="Proteomes" id="UP000632766">
    <property type="component" value="Unassembled WGS sequence"/>
</dbReference>
<name>A0A8J7HR35_9NOST</name>
<comment type="caution">
    <text evidence="2">The sequence shown here is derived from an EMBL/GenBank/DDBJ whole genome shotgun (WGS) entry which is preliminary data.</text>
</comment>
<accession>A0A8J7HR35</accession>